<name>B6GDF6_9ACTN</name>
<dbReference type="InterPro" id="IPR002871">
    <property type="entry name" value="NIF_FeS_clus_asmbl_NifU_N"/>
</dbReference>
<dbReference type="Gene3D" id="3.90.1010.10">
    <property type="match status" value="1"/>
</dbReference>
<dbReference type="Pfam" id="PF01592">
    <property type="entry name" value="NifU_N"/>
    <property type="match status" value="1"/>
</dbReference>
<dbReference type="GeneID" id="98002217"/>
<dbReference type="AlphaFoldDB" id="B6GDF6"/>
<dbReference type="SUPFAM" id="SSF82649">
    <property type="entry name" value="SufE/NifU"/>
    <property type="match status" value="1"/>
</dbReference>
<dbReference type="GO" id="GO:0051536">
    <property type="term" value="F:iron-sulfur cluster binding"/>
    <property type="evidence" value="ECO:0007669"/>
    <property type="project" value="InterPro"/>
</dbReference>
<comment type="caution">
    <text evidence="2">The sequence shown here is derived from an EMBL/GenBank/DDBJ whole genome shotgun (WGS) entry which is preliminary data.</text>
</comment>
<evidence type="ECO:0000259" key="1">
    <source>
        <dbReference type="Pfam" id="PF01592"/>
    </source>
</evidence>
<dbReference type="RefSeq" id="WP_006721765.1">
    <property type="nucleotide sequence ID" value="NZ_CP085935.1"/>
</dbReference>
<dbReference type="GO" id="GO:0005506">
    <property type="term" value="F:iron ion binding"/>
    <property type="evidence" value="ECO:0007669"/>
    <property type="project" value="InterPro"/>
</dbReference>
<reference evidence="2 3" key="1">
    <citation type="submission" date="2008-10" db="EMBL/GenBank/DDBJ databases">
        <title>Draft genome sequence of Collinsella stercoris (DSM 13279).</title>
        <authorList>
            <person name="Sudarsanam P."/>
            <person name="Ley R."/>
            <person name="Guruge J."/>
            <person name="Turnbaugh P.J."/>
            <person name="Mahowald M."/>
            <person name="Liep D."/>
            <person name="Gordon J."/>
        </authorList>
    </citation>
    <scope>NUCLEOTIDE SEQUENCE [LARGE SCALE GENOMIC DNA]</scope>
    <source>
        <strain evidence="2 3">DSM 13279</strain>
    </source>
</reference>
<dbReference type="eggNOG" id="COG0822">
    <property type="taxonomic scope" value="Bacteria"/>
</dbReference>
<protein>
    <submittedName>
        <fullName evidence="2">NifU-like N-terminal domain protein</fullName>
    </submittedName>
</protein>
<accession>B6GDF6</accession>
<dbReference type="EMBL" id="ABXJ01000127">
    <property type="protein sequence ID" value="EEA89703.1"/>
    <property type="molecule type" value="Genomic_DNA"/>
</dbReference>
<reference evidence="2 3" key="2">
    <citation type="submission" date="2008-10" db="EMBL/GenBank/DDBJ databases">
        <authorList>
            <person name="Fulton L."/>
            <person name="Clifton S."/>
            <person name="Fulton B."/>
            <person name="Xu J."/>
            <person name="Minx P."/>
            <person name="Pepin K.H."/>
            <person name="Johnson M."/>
            <person name="Thiruvilangam P."/>
            <person name="Bhonagiri V."/>
            <person name="Nash W.E."/>
            <person name="Mardis E.R."/>
            <person name="Wilson R.K."/>
        </authorList>
    </citation>
    <scope>NUCLEOTIDE SEQUENCE [LARGE SCALE GENOMIC DNA]</scope>
    <source>
        <strain evidence="2 3">DSM 13279</strain>
    </source>
</reference>
<proteinExistence type="predicted"/>
<dbReference type="STRING" id="445975.COLSTE_02136"/>
<sequence>MAKRRLTEDTPFLRTPDMYQIENDAPITEYSERSLDLIADARCGGIPDGANAFCSVGKEKRGTVQMQLFAVIDPDTETFGEVGFRSHGCLAAIACATALATMLPGKTFDEALAITKEDILEYVGGLPNGRKYTLTYAVEAVRALIGDYLLRIKGYTLEQLSGVVRCESMCPNCLLTENCSLRDERVDQELREAGEI</sequence>
<organism evidence="2 3">
    <name type="scientific">Collinsella stercoris DSM 13279</name>
    <dbReference type="NCBI Taxonomy" id="445975"/>
    <lineage>
        <taxon>Bacteria</taxon>
        <taxon>Bacillati</taxon>
        <taxon>Actinomycetota</taxon>
        <taxon>Coriobacteriia</taxon>
        <taxon>Coriobacteriales</taxon>
        <taxon>Coriobacteriaceae</taxon>
        <taxon>Collinsella</taxon>
    </lineage>
</organism>
<dbReference type="OrthoDB" id="3172662at2"/>
<dbReference type="Proteomes" id="UP000003560">
    <property type="component" value="Unassembled WGS sequence"/>
</dbReference>
<gene>
    <name evidence="2" type="ORF">COLSTE_02136</name>
</gene>
<dbReference type="GO" id="GO:0016226">
    <property type="term" value="P:iron-sulfur cluster assembly"/>
    <property type="evidence" value="ECO:0007669"/>
    <property type="project" value="InterPro"/>
</dbReference>
<keyword evidence="3" id="KW-1185">Reference proteome</keyword>
<dbReference type="HOGENOM" id="CLU_1382215_0_0_11"/>
<evidence type="ECO:0000313" key="3">
    <source>
        <dbReference type="Proteomes" id="UP000003560"/>
    </source>
</evidence>
<feature type="domain" description="NIF system FeS cluster assembly NifU N-terminal" evidence="1">
    <location>
        <begin position="30"/>
        <end position="152"/>
    </location>
</feature>
<evidence type="ECO:0000313" key="2">
    <source>
        <dbReference type="EMBL" id="EEA89703.1"/>
    </source>
</evidence>